<dbReference type="GO" id="GO:0016787">
    <property type="term" value="F:hydrolase activity"/>
    <property type="evidence" value="ECO:0007669"/>
    <property type="project" value="UniProtKB-KW"/>
</dbReference>
<dbReference type="AlphaFoldDB" id="A0A5C3EK10"/>
<keyword evidence="4" id="KW-1185">Reference proteome</keyword>
<keyword evidence="1" id="KW-0378">Hydrolase</keyword>
<dbReference type="SUPFAM" id="SSF53474">
    <property type="entry name" value="alpha/beta-Hydrolases"/>
    <property type="match status" value="1"/>
</dbReference>
<proteinExistence type="predicted"/>
<evidence type="ECO:0000259" key="2">
    <source>
        <dbReference type="Pfam" id="PF07859"/>
    </source>
</evidence>
<dbReference type="InterPro" id="IPR050300">
    <property type="entry name" value="GDXG_lipolytic_enzyme"/>
</dbReference>
<dbReference type="Gene3D" id="3.40.50.1820">
    <property type="entry name" value="alpha/beta hydrolase"/>
    <property type="match status" value="1"/>
</dbReference>
<dbReference type="EMBL" id="OOIN01000031">
    <property type="protein sequence ID" value="SPO29996.1"/>
    <property type="molecule type" value="Genomic_DNA"/>
</dbReference>
<accession>A0A5C3EK10</accession>
<dbReference type="InterPro" id="IPR013094">
    <property type="entry name" value="AB_hydrolase_3"/>
</dbReference>
<dbReference type="PANTHER" id="PTHR48081:SF8">
    <property type="entry name" value="ALPHA_BETA HYDROLASE FOLD-3 DOMAIN-CONTAINING PROTEIN-RELATED"/>
    <property type="match status" value="1"/>
</dbReference>
<evidence type="ECO:0000313" key="4">
    <source>
        <dbReference type="Proteomes" id="UP000324022"/>
    </source>
</evidence>
<evidence type="ECO:0000256" key="1">
    <source>
        <dbReference type="ARBA" id="ARBA00022801"/>
    </source>
</evidence>
<evidence type="ECO:0000313" key="3">
    <source>
        <dbReference type="EMBL" id="SPO29996.1"/>
    </source>
</evidence>
<organism evidence="3 4">
    <name type="scientific">Ustilago trichophora</name>
    <dbReference type="NCBI Taxonomy" id="86804"/>
    <lineage>
        <taxon>Eukaryota</taxon>
        <taxon>Fungi</taxon>
        <taxon>Dikarya</taxon>
        <taxon>Basidiomycota</taxon>
        <taxon>Ustilaginomycotina</taxon>
        <taxon>Ustilaginomycetes</taxon>
        <taxon>Ustilaginales</taxon>
        <taxon>Ustilaginaceae</taxon>
        <taxon>Ustilago</taxon>
    </lineage>
</organism>
<dbReference type="OrthoDB" id="408631at2759"/>
<feature type="domain" description="Alpha/beta hydrolase fold-3" evidence="2">
    <location>
        <begin position="96"/>
        <end position="300"/>
    </location>
</feature>
<dbReference type="PANTHER" id="PTHR48081">
    <property type="entry name" value="AB HYDROLASE SUPERFAMILY PROTEIN C4A8.06C"/>
    <property type="match status" value="1"/>
</dbReference>
<dbReference type="Proteomes" id="UP000324022">
    <property type="component" value="Unassembled WGS sequence"/>
</dbReference>
<sequence length="339" mass="37666">MSSSSSPSTPPQETLHAWSLQYVRLKAIVLLMRSLNSLRPLLHGSRSPLPHGFQRQIVHLPSRQPGRTIRAHIYRSNRVAPTSDGVAAPLPVHISWHGSGFVLPNLGDDFAYITHVLDKLGPNCIFIDADYRKAPEHPFPAASHDAQDLVNYILAHPNIYDSDRVTLGGFSAGGNLALVVGAHLGPQRIAGVAALYPVVDFTVKPGDRPLPTKDRPDSGLPLPAWLSNFFMDSYFVRQQDRSHPLCSVYYVDAARFPPLLLASGQVDTLHYASEKLVRKLNDAGRSDARFISIEKEGHGFDKLPRGPASIQRRDHVYNEFTDFLRQSWTRSIAQHKAQL</sequence>
<name>A0A5C3EK10_9BASI</name>
<reference evidence="3 4" key="1">
    <citation type="submission" date="2018-03" db="EMBL/GenBank/DDBJ databases">
        <authorList>
            <person name="Guldener U."/>
        </authorList>
    </citation>
    <scope>NUCLEOTIDE SEQUENCE [LARGE SCALE GENOMIC DNA]</scope>
    <source>
        <strain evidence="3 4">NBRC100155</strain>
    </source>
</reference>
<protein>
    <submittedName>
        <fullName evidence="3">Related to lipase/esterase</fullName>
    </submittedName>
</protein>
<gene>
    <name evidence="3" type="ORF">UTRI_05835</name>
</gene>
<dbReference type="Pfam" id="PF07859">
    <property type="entry name" value="Abhydrolase_3"/>
    <property type="match status" value="1"/>
</dbReference>
<dbReference type="InterPro" id="IPR029058">
    <property type="entry name" value="AB_hydrolase_fold"/>
</dbReference>